<organism evidence="2 3">
    <name type="scientific">Gordonia phage Sixama</name>
    <dbReference type="NCBI Taxonomy" id="2653271"/>
    <lineage>
        <taxon>Viruses</taxon>
        <taxon>Duplodnaviria</taxon>
        <taxon>Heunggongvirae</taxon>
        <taxon>Uroviricota</taxon>
        <taxon>Caudoviricetes</taxon>
        <taxon>Sixamavirus</taxon>
        <taxon>Sixamavirus sixama</taxon>
    </lineage>
</organism>
<dbReference type="Proteomes" id="UP000400849">
    <property type="component" value="Segment"/>
</dbReference>
<reference evidence="2 3" key="1">
    <citation type="submission" date="2019-09" db="EMBL/GenBank/DDBJ databases">
        <authorList>
            <person name="Christie C.A."/>
            <person name="Diallo A.S."/>
            <person name="Dixon Z."/>
            <person name="McIntosh P.M."/>
            <person name="Murthy K.H."/>
            <person name="Rosen M.G."/>
            <person name="Simpson L.M."/>
            <person name="Koustas K."/>
            <person name="Fogarty M.P."/>
            <person name="Molloy S.D."/>
            <person name="Garlena R.A."/>
            <person name="Russell D.A."/>
            <person name="Pope W.H."/>
            <person name="Jacobs-Sera D."/>
            <person name="Hatfull G.F."/>
        </authorList>
    </citation>
    <scope>NUCLEOTIDE SEQUENCE [LARGE SCALE GENOMIC DNA]</scope>
</reference>
<keyword evidence="3" id="KW-1185">Reference proteome</keyword>
<proteinExistence type="predicted"/>
<dbReference type="GeneID" id="77924177"/>
<sequence length="92" mass="10933">MTNEPRDPLHQVRQDLAESTNKHRYPTSHMVYVGVRRDLLQILIDEHDQLSIMEAYNVSCRKCAQRIDAEADQYLEMDEYVYEMATEGWGWQ</sequence>
<accession>A0A5Q2F1P7</accession>
<evidence type="ECO:0000256" key="1">
    <source>
        <dbReference type="SAM" id="MobiDB-lite"/>
    </source>
</evidence>
<evidence type="ECO:0000313" key="3">
    <source>
        <dbReference type="Proteomes" id="UP000400849"/>
    </source>
</evidence>
<protein>
    <submittedName>
        <fullName evidence="2">Uncharacterized protein</fullName>
    </submittedName>
</protein>
<feature type="region of interest" description="Disordered" evidence="1">
    <location>
        <begin position="1"/>
        <end position="22"/>
    </location>
</feature>
<dbReference type="EMBL" id="MN484601">
    <property type="protein sequence ID" value="QGF20188.1"/>
    <property type="molecule type" value="Genomic_DNA"/>
</dbReference>
<gene>
    <name evidence="2" type="primary">9</name>
    <name evidence="2" type="ORF">SEA_SIXAMA_9</name>
</gene>
<dbReference type="RefSeq" id="YP_010648718.1">
    <property type="nucleotide sequence ID" value="NC_070762.1"/>
</dbReference>
<feature type="compositionally biased region" description="Basic and acidic residues" evidence="1">
    <location>
        <begin position="1"/>
        <end position="16"/>
    </location>
</feature>
<evidence type="ECO:0000313" key="2">
    <source>
        <dbReference type="EMBL" id="QGF20188.1"/>
    </source>
</evidence>
<dbReference type="KEGG" id="vg:77924177"/>
<name>A0A5Q2F1P7_9CAUD</name>